<keyword evidence="7" id="KW-0130">Cell adhesion</keyword>
<dbReference type="Gene3D" id="2.60.40.60">
    <property type="entry name" value="Cadherins"/>
    <property type="match status" value="2"/>
</dbReference>
<evidence type="ECO:0000256" key="3">
    <source>
        <dbReference type="ARBA" id="ARBA00022692"/>
    </source>
</evidence>
<dbReference type="GO" id="GO:0005509">
    <property type="term" value="F:calcium ion binding"/>
    <property type="evidence" value="ECO:0007669"/>
    <property type="project" value="UniProtKB-UniRule"/>
</dbReference>
<keyword evidence="4" id="KW-0732">Signal</keyword>
<dbReference type="Pfam" id="PF00028">
    <property type="entry name" value="Cadherin"/>
    <property type="match status" value="1"/>
</dbReference>
<dbReference type="EMBL" id="NBAG03000455">
    <property type="protein sequence ID" value="PNI22731.1"/>
    <property type="molecule type" value="Genomic_DNA"/>
</dbReference>
<keyword evidence="9" id="KW-0472">Membrane</keyword>
<evidence type="ECO:0000259" key="12">
    <source>
        <dbReference type="PROSITE" id="PS50268"/>
    </source>
</evidence>
<evidence type="ECO:0000256" key="6">
    <source>
        <dbReference type="ARBA" id="ARBA00022837"/>
    </source>
</evidence>
<dbReference type="InterPro" id="IPR050174">
    <property type="entry name" value="Protocadherin/Cadherin-CA"/>
</dbReference>
<dbReference type="InterPro" id="IPR015919">
    <property type="entry name" value="Cadherin-like_sf"/>
</dbReference>
<dbReference type="InterPro" id="IPR002126">
    <property type="entry name" value="Cadherin-like_dom"/>
</dbReference>
<dbReference type="FunFam" id="2.60.40.60:FF:000002">
    <property type="entry name" value="Protocadherin alpha 2"/>
    <property type="match status" value="1"/>
</dbReference>
<dbReference type="Proteomes" id="UP000236370">
    <property type="component" value="Unassembled WGS sequence"/>
</dbReference>
<keyword evidence="6 11" id="KW-0106">Calcium</keyword>
<dbReference type="CDD" id="cd11304">
    <property type="entry name" value="Cadherin_repeat"/>
    <property type="match status" value="2"/>
</dbReference>
<keyword evidence="3" id="KW-0812">Transmembrane</keyword>
<organism evidence="13 14">
    <name type="scientific">Pan troglodytes</name>
    <name type="common">Chimpanzee</name>
    <dbReference type="NCBI Taxonomy" id="9598"/>
    <lineage>
        <taxon>Eukaryota</taxon>
        <taxon>Metazoa</taxon>
        <taxon>Chordata</taxon>
        <taxon>Craniata</taxon>
        <taxon>Vertebrata</taxon>
        <taxon>Euteleostomi</taxon>
        <taxon>Mammalia</taxon>
        <taxon>Eutheria</taxon>
        <taxon>Euarchontoglires</taxon>
        <taxon>Primates</taxon>
        <taxon>Haplorrhini</taxon>
        <taxon>Catarrhini</taxon>
        <taxon>Hominidae</taxon>
        <taxon>Pan</taxon>
    </lineage>
</organism>
<dbReference type="SUPFAM" id="SSF49313">
    <property type="entry name" value="Cadherin-like"/>
    <property type="match status" value="2"/>
</dbReference>
<comment type="caution">
    <text evidence="13">The sequence shown here is derived from an EMBL/GenBank/DDBJ whole genome shotgun (WGS) entry which is preliminary data.</text>
</comment>
<sequence>MEPAGERFPEQRKYPELVLDTELDREEQAELRLTLTAVDGGSPPRSGTVQILILVLDANDNAPEFAQALYEVQVPENSPVGSLVVKVSARDLDTGTNGEISYSLYYSSEEINKPFELSSLSGEIRLIKK</sequence>
<dbReference type="GO" id="GO:0007156">
    <property type="term" value="P:homophilic cell adhesion via plasma membrane adhesion molecules"/>
    <property type="evidence" value="ECO:0007669"/>
    <property type="project" value="InterPro"/>
</dbReference>
<evidence type="ECO:0000256" key="8">
    <source>
        <dbReference type="ARBA" id="ARBA00022989"/>
    </source>
</evidence>
<feature type="domain" description="Cadherin" evidence="12">
    <location>
        <begin position="23"/>
        <end position="65"/>
    </location>
</feature>
<dbReference type="AlphaFoldDB" id="A0A2J8JIZ4"/>
<protein>
    <submittedName>
        <fullName evidence="13">PCDHB15 isoform 2</fullName>
    </submittedName>
</protein>
<evidence type="ECO:0000313" key="14">
    <source>
        <dbReference type="Proteomes" id="UP000236370"/>
    </source>
</evidence>
<dbReference type="PANTHER" id="PTHR24028">
    <property type="entry name" value="CADHERIN-87A"/>
    <property type="match status" value="1"/>
</dbReference>
<proteinExistence type="predicted"/>
<feature type="non-terminal residue" evidence="13">
    <location>
        <position position="129"/>
    </location>
</feature>
<reference evidence="13 14" key="1">
    <citation type="submission" date="2017-12" db="EMBL/GenBank/DDBJ databases">
        <title>High-resolution comparative analysis of great ape genomes.</title>
        <authorList>
            <person name="Pollen A."/>
            <person name="Hastie A."/>
            <person name="Hormozdiari F."/>
            <person name="Dougherty M."/>
            <person name="Liu R."/>
            <person name="Chaisson M."/>
            <person name="Hoppe E."/>
            <person name="Hill C."/>
            <person name="Pang A."/>
            <person name="Hillier L."/>
            <person name="Baker C."/>
            <person name="Armstrong J."/>
            <person name="Shendure J."/>
            <person name="Paten B."/>
            <person name="Wilson R."/>
            <person name="Chao H."/>
            <person name="Schneider V."/>
            <person name="Ventura M."/>
            <person name="Kronenberg Z."/>
            <person name="Murali S."/>
            <person name="Gordon D."/>
            <person name="Cantsilieris S."/>
            <person name="Munson K."/>
            <person name="Nelson B."/>
            <person name="Raja A."/>
            <person name="Underwood J."/>
            <person name="Diekhans M."/>
            <person name="Fiddes I."/>
            <person name="Haussler D."/>
            <person name="Eichler E."/>
        </authorList>
    </citation>
    <scope>NUCLEOTIDE SEQUENCE [LARGE SCALE GENOMIC DNA]</scope>
    <source>
        <strain evidence="13">Yerkes chimp pedigree #C0471</strain>
    </source>
</reference>
<evidence type="ECO:0000256" key="2">
    <source>
        <dbReference type="ARBA" id="ARBA00022475"/>
    </source>
</evidence>
<evidence type="ECO:0000256" key="9">
    <source>
        <dbReference type="ARBA" id="ARBA00023136"/>
    </source>
</evidence>
<evidence type="ECO:0000256" key="11">
    <source>
        <dbReference type="PROSITE-ProRule" id="PRU00043"/>
    </source>
</evidence>
<evidence type="ECO:0000256" key="7">
    <source>
        <dbReference type="ARBA" id="ARBA00022889"/>
    </source>
</evidence>
<dbReference type="PROSITE" id="PS00232">
    <property type="entry name" value="CADHERIN_1"/>
    <property type="match status" value="1"/>
</dbReference>
<gene>
    <name evidence="13" type="ORF">CK820_G0047203</name>
</gene>
<keyword evidence="10" id="KW-0325">Glycoprotein</keyword>
<evidence type="ECO:0000256" key="1">
    <source>
        <dbReference type="ARBA" id="ARBA00004251"/>
    </source>
</evidence>
<evidence type="ECO:0000256" key="10">
    <source>
        <dbReference type="ARBA" id="ARBA00023180"/>
    </source>
</evidence>
<keyword evidence="8" id="KW-1133">Transmembrane helix</keyword>
<dbReference type="SMART" id="SM00112">
    <property type="entry name" value="CA"/>
    <property type="match status" value="1"/>
</dbReference>
<evidence type="ECO:0000313" key="13">
    <source>
        <dbReference type="EMBL" id="PNI22731.1"/>
    </source>
</evidence>
<accession>A0A2J8JIZ4</accession>
<name>A0A2J8JIZ4_PANTR</name>
<keyword evidence="2" id="KW-1003">Cell membrane</keyword>
<dbReference type="PROSITE" id="PS50268">
    <property type="entry name" value="CADHERIN_2"/>
    <property type="match status" value="2"/>
</dbReference>
<keyword evidence="5" id="KW-0677">Repeat</keyword>
<dbReference type="GO" id="GO:0005886">
    <property type="term" value="C:plasma membrane"/>
    <property type="evidence" value="ECO:0007669"/>
    <property type="project" value="UniProtKB-SubCell"/>
</dbReference>
<comment type="subcellular location">
    <subcellularLocation>
        <location evidence="1">Cell membrane</location>
        <topology evidence="1">Single-pass type I membrane protein</topology>
    </subcellularLocation>
</comment>
<feature type="domain" description="Cadherin" evidence="12">
    <location>
        <begin position="66"/>
        <end position="128"/>
    </location>
</feature>
<dbReference type="InterPro" id="IPR020894">
    <property type="entry name" value="Cadherin_CS"/>
</dbReference>
<dbReference type="PRINTS" id="PR00205">
    <property type="entry name" value="CADHERIN"/>
</dbReference>
<evidence type="ECO:0000256" key="5">
    <source>
        <dbReference type="ARBA" id="ARBA00022737"/>
    </source>
</evidence>
<evidence type="ECO:0000256" key="4">
    <source>
        <dbReference type="ARBA" id="ARBA00022729"/>
    </source>
</evidence>
<dbReference type="PANTHER" id="PTHR24028:SF97">
    <property type="entry name" value="PROTOCADHERIN BETA-15"/>
    <property type="match status" value="1"/>
</dbReference>